<reference evidence="6" key="1">
    <citation type="submission" date="2016-10" db="EMBL/GenBank/DDBJ databases">
        <authorList>
            <person name="Varghese N."/>
        </authorList>
    </citation>
    <scope>NUCLEOTIDE SEQUENCE [LARGE SCALE GENOMIC DNA]</scope>
    <source>
        <strain evidence="6">DSM 20406</strain>
    </source>
</reference>
<dbReference type="OrthoDB" id="9799835at2"/>
<evidence type="ECO:0000313" key="6">
    <source>
        <dbReference type="Proteomes" id="UP000183028"/>
    </source>
</evidence>
<dbReference type="AlphaFoldDB" id="A0A1H6UYX6"/>
<proteinExistence type="inferred from homology"/>
<organism evidence="5 6">
    <name type="scientific">Sharpea azabuensis</name>
    <dbReference type="NCBI Taxonomy" id="322505"/>
    <lineage>
        <taxon>Bacteria</taxon>
        <taxon>Bacillati</taxon>
        <taxon>Bacillota</taxon>
        <taxon>Erysipelotrichia</taxon>
        <taxon>Erysipelotrichales</taxon>
        <taxon>Coprobacillaceae</taxon>
        <taxon>Sharpea</taxon>
    </lineage>
</organism>
<dbReference type="PANTHER" id="PTHR33175">
    <property type="entry name" value="DNA-BINDING PROTEIN HU"/>
    <property type="match status" value="1"/>
</dbReference>
<dbReference type="SMART" id="SM00411">
    <property type="entry name" value="BHL"/>
    <property type="match status" value="1"/>
</dbReference>
<sequence length="90" mass="10610">MNKSELIRSVANNTRHTQKEVEEILDEAIGEIIDLTTVMNERVLIKSFGAFEPVHREKREMVNPRTREKVITRERRTFKFVVSKTLNNKL</sequence>
<evidence type="ECO:0000256" key="4">
    <source>
        <dbReference type="RuleBase" id="RU003939"/>
    </source>
</evidence>
<dbReference type="EMBL" id="FNYK01000040">
    <property type="protein sequence ID" value="SEI96796.1"/>
    <property type="molecule type" value="Genomic_DNA"/>
</dbReference>
<dbReference type="GO" id="GO:0030527">
    <property type="term" value="F:structural constituent of chromatin"/>
    <property type="evidence" value="ECO:0007669"/>
    <property type="project" value="InterPro"/>
</dbReference>
<dbReference type="PANTHER" id="PTHR33175:SF3">
    <property type="entry name" value="DNA-BINDING PROTEIN HU-BETA"/>
    <property type="match status" value="1"/>
</dbReference>
<dbReference type="InterPro" id="IPR010992">
    <property type="entry name" value="IHF-like_DNA-bd_dom_sf"/>
</dbReference>
<evidence type="ECO:0000313" key="5">
    <source>
        <dbReference type="EMBL" id="SEI96796.1"/>
    </source>
</evidence>
<evidence type="ECO:0000256" key="2">
    <source>
        <dbReference type="ARBA" id="ARBA00023067"/>
    </source>
</evidence>
<dbReference type="GO" id="GO:0003677">
    <property type="term" value="F:DNA binding"/>
    <property type="evidence" value="ECO:0007669"/>
    <property type="project" value="UniProtKB-KW"/>
</dbReference>
<keyword evidence="2" id="KW-0226">DNA condensation</keyword>
<accession>A0A1H6UYX6</accession>
<dbReference type="Gene3D" id="4.10.520.10">
    <property type="entry name" value="IHF-like DNA-binding proteins"/>
    <property type="match status" value="1"/>
</dbReference>
<keyword evidence="3 5" id="KW-0238">DNA-binding</keyword>
<evidence type="ECO:0000256" key="1">
    <source>
        <dbReference type="ARBA" id="ARBA00010529"/>
    </source>
</evidence>
<dbReference type="SUPFAM" id="SSF47729">
    <property type="entry name" value="IHF-like DNA-binding proteins"/>
    <property type="match status" value="1"/>
</dbReference>
<dbReference type="Pfam" id="PF00216">
    <property type="entry name" value="Bac_DNA_binding"/>
    <property type="match status" value="1"/>
</dbReference>
<name>A0A1H6UYX6_9FIRM</name>
<dbReference type="Proteomes" id="UP000183028">
    <property type="component" value="Unassembled WGS sequence"/>
</dbReference>
<keyword evidence="6" id="KW-1185">Reference proteome</keyword>
<evidence type="ECO:0000256" key="3">
    <source>
        <dbReference type="ARBA" id="ARBA00023125"/>
    </source>
</evidence>
<dbReference type="GO" id="GO:0030261">
    <property type="term" value="P:chromosome condensation"/>
    <property type="evidence" value="ECO:0007669"/>
    <property type="project" value="UniProtKB-KW"/>
</dbReference>
<dbReference type="CDD" id="cd13832">
    <property type="entry name" value="IHF"/>
    <property type="match status" value="1"/>
</dbReference>
<dbReference type="InterPro" id="IPR000119">
    <property type="entry name" value="Hist_DNA-bd"/>
</dbReference>
<comment type="similarity">
    <text evidence="1 4">Belongs to the bacterial histone-like protein family.</text>
</comment>
<protein>
    <submittedName>
        <fullName evidence="5">DNA-binding protein HU-beta</fullName>
    </submittedName>
</protein>
<dbReference type="RefSeq" id="WP_074732351.1">
    <property type="nucleotide sequence ID" value="NZ_FNYK01000040.1"/>
</dbReference>
<gene>
    <name evidence="5" type="ORF">SAMN04487834_10407</name>
</gene>